<dbReference type="Pfam" id="PF04115">
    <property type="entry name" value="Ureidogly_lyase"/>
    <property type="match status" value="1"/>
</dbReference>
<dbReference type="InterPro" id="IPR007247">
    <property type="entry name" value="Ureidogly_lyase"/>
</dbReference>
<evidence type="ECO:0000256" key="1">
    <source>
        <dbReference type="ARBA" id="ARBA00011738"/>
    </source>
</evidence>
<comment type="subunit">
    <text evidence="1">Homodimer.</text>
</comment>
<dbReference type="PANTHER" id="PTHR21221">
    <property type="entry name" value="UREIDOGLYCOLATE HYDROLASE"/>
    <property type="match status" value="1"/>
</dbReference>
<dbReference type="PANTHER" id="PTHR21221:SF1">
    <property type="entry name" value="UREIDOGLYCOLATE LYASE"/>
    <property type="match status" value="1"/>
</dbReference>
<dbReference type="eggNOG" id="ENOG502S1JQ">
    <property type="taxonomic scope" value="Eukaryota"/>
</dbReference>
<dbReference type="OrthoDB" id="10266039at2759"/>
<dbReference type="InParanoid" id="A0A0D2WX64"/>
<evidence type="ECO:0000313" key="5">
    <source>
        <dbReference type="EMBL" id="KJE97700.1"/>
    </source>
</evidence>
<dbReference type="GO" id="GO:0000256">
    <property type="term" value="P:allantoin catabolic process"/>
    <property type="evidence" value="ECO:0007669"/>
    <property type="project" value="InterPro"/>
</dbReference>
<evidence type="ECO:0000313" key="6">
    <source>
        <dbReference type="Proteomes" id="UP000008743"/>
    </source>
</evidence>
<name>A0A0D2WX64_CAPO3</name>
<evidence type="ECO:0000256" key="3">
    <source>
        <dbReference type="ARBA" id="ARBA00023239"/>
    </source>
</evidence>
<keyword evidence="5" id="KW-0378">Hydrolase</keyword>
<accession>A0A0D2WX64</accession>
<evidence type="ECO:0000256" key="4">
    <source>
        <dbReference type="ARBA" id="ARBA00047684"/>
    </source>
</evidence>
<dbReference type="InterPro" id="IPR024060">
    <property type="entry name" value="Ureidoglycolate_lyase_dom_sf"/>
</dbReference>
<dbReference type="Gene3D" id="2.60.120.480">
    <property type="entry name" value="Ureidoglycolate hydrolase"/>
    <property type="match status" value="1"/>
</dbReference>
<protein>
    <submittedName>
        <fullName evidence="5">Ureidoglycolate hydrolase</fullName>
    </submittedName>
</protein>
<reference evidence="6" key="1">
    <citation type="submission" date="2011-02" db="EMBL/GenBank/DDBJ databases">
        <title>The Genome Sequence of Capsaspora owczarzaki ATCC 30864.</title>
        <authorList>
            <person name="Russ C."/>
            <person name="Cuomo C."/>
            <person name="Burger G."/>
            <person name="Gray M.W."/>
            <person name="Holland P.W.H."/>
            <person name="King N."/>
            <person name="Lang F.B.F."/>
            <person name="Roger A.J."/>
            <person name="Ruiz-Trillo I."/>
            <person name="Young S.K."/>
            <person name="Zeng Q."/>
            <person name="Gargeya S."/>
            <person name="Alvarado L."/>
            <person name="Berlin A."/>
            <person name="Chapman S.B."/>
            <person name="Chen Z."/>
            <person name="Freedman E."/>
            <person name="Gellesch M."/>
            <person name="Goldberg J."/>
            <person name="Griggs A."/>
            <person name="Gujja S."/>
            <person name="Heilman E."/>
            <person name="Heiman D."/>
            <person name="Howarth C."/>
            <person name="Mehta T."/>
            <person name="Neiman D."/>
            <person name="Pearson M."/>
            <person name="Roberts A."/>
            <person name="Saif S."/>
            <person name="Shea T."/>
            <person name="Shenoy N."/>
            <person name="Sisk P."/>
            <person name="Stolte C."/>
            <person name="Sykes S."/>
            <person name="White J."/>
            <person name="Yandava C."/>
            <person name="Haas B."/>
            <person name="Nusbaum C."/>
            <person name="Birren B."/>
        </authorList>
    </citation>
    <scope>NUCLEOTIDE SEQUENCE</scope>
    <source>
        <strain evidence="6">ATCC 30864</strain>
    </source>
</reference>
<dbReference type="GO" id="GO:0004848">
    <property type="term" value="F:ureidoglycolate hydrolase activity"/>
    <property type="evidence" value="ECO:0007669"/>
    <property type="project" value="InterPro"/>
</dbReference>
<dbReference type="OMA" id="ECYFEPG"/>
<dbReference type="FunCoup" id="A0A0D2WX64">
    <property type="interactions" value="43"/>
</dbReference>
<dbReference type="RefSeq" id="XP_004342877.1">
    <property type="nucleotide sequence ID" value="XM_004342828.2"/>
</dbReference>
<sequence>MSIGSVRALVPTLQTQPLTPEGFAPYGQVIAVPSNPSTSGVSANQGTATRINYVARVDNLRPDSAKANMCVFRSIPRAMPFEMKLIERHLYSTQAFIPMSAESKRYLVIVARNGADDRPDLTTLAAFIATNTQGISYDAGCWHHPMVALDYATDFAVLVHEDNTSDDCHVVDIEPSIMIHTE</sequence>
<dbReference type="InterPro" id="IPR011051">
    <property type="entry name" value="RmlC_Cupin_sf"/>
</dbReference>
<dbReference type="PhylomeDB" id="A0A0D2WX64"/>
<dbReference type="Proteomes" id="UP000008743">
    <property type="component" value="Unassembled WGS sequence"/>
</dbReference>
<keyword evidence="6" id="KW-1185">Reference proteome</keyword>
<dbReference type="SUPFAM" id="SSF51182">
    <property type="entry name" value="RmlC-like cupins"/>
    <property type="match status" value="1"/>
</dbReference>
<dbReference type="GO" id="GO:0006144">
    <property type="term" value="P:purine nucleobase metabolic process"/>
    <property type="evidence" value="ECO:0007669"/>
    <property type="project" value="UniProtKB-KW"/>
</dbReference>
<comment type="catalytic activity">
    <reaction evidence="4">
        <text>(S)-ureidoglycolate = urea + glyoxylate</text>
        <dbReference type="Rhea" id="RHEA:11304"/>
        <dbReference type="ChEBI" id="CHEBI:16199"/>
        <dbReference type="ChEBI" id="CHEBI:36655"/>
        <dbReference type="ChEBI" id="CHEBI:57296"/>
        <dbReference type="EC" id="4.3.2.3"/>
    </reaction>
</comment>
<gene>
    <name evidence="5" type="ORF">CAOG_007804</name>
</gene>
<organism evidence="5 6">
    <name type="scientific">Capsaspora owczarzaki (strain ATCC 30864)</name>
    <dbReference type="NCBI Taxonomy" id="595528"/>
    <lineage>
        <taxon>Eukaryota</taxon>
        <taxon>Filasterea</taxon>
        <taxon>Capsaspora</taxon>
    </lineage>
</organism>
<dbReference type="STRING" id="595528.A0A0D2WX64"/>
<dbReference type="GO" id="GO:0050385">
    <property type="term" value="F:ureidoglycolate lyase activity"/>
    <property type="evidence" value="ECO:0007669"/>
    <property type="project" value="UniProtKB-EC"/>
</dbReference>
<dbReference type="EMBL" id="KE346375">
    <property type="protein sequence ID" value="KJE97700.1"/>
    <property type="molecule type" value="Genomic_DNA"/>
</dbReference>
<dbReference type="PIRSF" id="PIRSF017306">
    <property type="entry name" value="Ureidogly_hydro"/>
    <property type="match status" value="1"/>
</dbReference>
<proteinExistence type="predicted"/>
<dbReference type="CDD" id="cd20298">
    <property type="entry name" value="cupin_UAH"/>
    <property type="match status" value="1"/>
</dbReference>
<keyword evidence="3" id="KW-0456">Lyase</keyword>
<dbReference type="AlphaFoldDB" id="A0A0D2WX64"/>
<dbReference type="InterPro" id="IPR047233">
    <property type="entry name" value="UAH_cupin"/>
</dbReference>
<keyword evidence="2" id="KW-0659">Purine metabolism</keyword>
<evidence type="ECO:0000256" key="2">
    <source>
        <dbReference type="ARBA" id="ARBA00022631"/>
    </source>
</evidence>